<keyword evidence="3" id="KW-1185">Reference proteome</keyword>
<proteinExistence type="predicted"/>
<feature type="compositionally biased region" description="Low complexity" evidence="1">
    <location>
        <begin position="34"/>
        <end position="51"/>
    </location>
</feature>
<comment type="caution">
    <text evidence="2">The sequence shown here is derived from an EMBL/GenBank/DDBJ whole genome shotgun (WGS) entry which is preliminary data.</text>
</comment>
<organism evidence="2 3">
    <name type="scientific">Coemansia brasiliensis</name>
    <dbReference type="NCBI Taxonomy" id="2650707"/>
    <lineage>
        <taxon>Eukaryota</taxon>
        <taxon>Fungi</taxon>
        <taxon>Fungi incertae sedis</taxon>
        <taxon>Zoopagomycota</taxon>
        <taxon>Kickxellomycotina</taxon>
        <taxon>Kickxellomycetes</taxon>
        <taxon>Kickxellales</taxon>
        <taxon>Kickxellaceae</taxon>
        <taxon>Coemansia</taxon>
    </lineage>
</organism>
<dbReference type="EMBL" id="JANBUW010000013">
    <property type="protein sequence ID" value="KAJ2851374.1"/>
    <property type="molecule type" value="Genomic_DNA"/>
</dbReference>
<feature type="region of interest" description="Disordered" evidence="1">
    <location>
        <begin position="133"/>
        <end position="157"/>
    </location>
</feature>
<gene>
    <name evidence="2" type="ORF">IWW36_001141</name>
</gene>
<accession>A0A9W8IFZ9</accession>
<feature type="region of interest" description="Disordered" evidence="1">
    <location>
        <begin position="26"/>
        <end position="60"/>
    </location>
</feature>
<name>A0A9W8IFZ9_9FUNG</name>
<protein>
    <submittedName>
        <fullName evidence="2">Uncharacterized protein</fullName>
    </submittedName>
</protein>
<evidence type="ECO:0000313" key="3">
    <source>
        <dbReference type="Proteomes" id="UP001139887"/>
    </source>
</evidence>
<dbReference type="OrthoDB" id="5573019at2759"/>
<dbReference type="Proteomes" id="UP001139887">
    <property type="component" value="Unassembled WGS sequence"/>
</dbReference>
<sequence length="216" mass="23805">MSAEEFTIPIDSEFVLYQGWVTRNTRRRRKSDASVPSTMSSTSSSFSTVSPIPIRRAERRRNTVNTSHFYKFNTNMSTDRCLVQSPPQIPAQLPQLDSSVNNSFSQTLMTASSLPADLSQLDTSSHMMFVPLSPPQSPSSFSQPACNRKRQASSLPVPQIPLPPIPEHANESSTVEQTNNALLQSANNSVTCLVLDNKKICLARPRLVQIGSPNSL</sequence>
<evidence type="ECO:0000256" key="1">
    <source>
        <dbReference type="SAM" id="MobiDB-lite"/>
    </source>
</evidence>
<reference evidence="2" key="1">
    <citation type="submission" date="2022-07" db="EMBL/GenBank/DDBJ databases">
        <title>Phylogenomic reconstructions and comparative analyses of Kickxellomycotina fungi.</title>
        <authorList>
            <person name="Reynolds N.K."/>
            <person name="Stajich J.E."/>
            <person name="Barry K."/>
            <person name="Grigoriev I.V."/>
            <person name="Crous P."/>
            <person name="Smith M.E."/>
        </authorList>
    </citation>
    <scope>NUCLEOTIDE SEQUENCE</scope>
    <source>
        <strain evidence="2">NRRL 1566</strain>
    </source>
</reference>
<evidence type="ECO:0000313" key="2">
    <source>
        <dbReference type="EMBL" id="KAJ2851374.1"/>
    </source>
</evidence>
<dbReference type="AlphaFoldDB" id="A0A9W8IFZ9"/>